<comment type="pathway">
    <text evidence="3">Metabolic intermediate metabolism; (R)-mevalonate degradation; (S)-3-hydroxy-3-methylglutaryl-CoA from (R)-mevalonate: step 1/1.</text>
</comment>
<dbReference type="InterPro" id="IPR009023">
    <property type="entry name" value="HMG_CoA_Rdtase_NAD(P)-bd_sf"/>
</dbReference>
<dbReference type="EC" id="1.1.1.88" evidence="3"/>
<evidence type="ECO:0000256" key="1">
    <source>
        <dbReference type="ARBA" id="ARBA00007661"/>
    </source>
</evidence>
<name>A0A948TKE6_9LACO</name>
<dbReference type="SUPFAM" id="SSF56542">
    <property type="entry name" value="Substrate-binding domain of HMG-CoA reductase"/>
    <property type="match status" value="1"/>
</dbReference>
<dbReference type="PANTHER" id="PTHR10572">
    <property type="entry name" value="3-HYDROXY-3-METHYLGLUTARYL-COENZYME A REDUCTASE"/>
    <property type="match status" value="1"/>
</dbReference>
<comment type="caution">
    <text evidence="4">The sequence shown here is derived from an EMBL/GenBank/DDBJ whole genome shotgun (WGS) entry which is preliminary data.</text>
</comment>
<dbReference type="GO" id="GO:0015936">
    <property type="term" value="P:coenzyme A metabolic process"/>
    <property type="evidence" value="ECO:0007669"/>
    <property type="project" value="InterPro"/>
</dbReference>
<keyword evidence="3" id="KW-0520">NAD</keyword>
<dbReference type="Pfam" id="PF00368">
    <property type="entry name" value="HMG-CoA_red"/>
    <property type="match status" value="1"/>
</dbReference>
<dbReference type="Gene3D" id="1.10.8.660">
    <property type="match status" value="1"/>
</dbReference>
<dbReference type="InterPro" id="IPR023076">
    <property type="entry name" value="HMG_CoA_Rdtase_CS"/>
</dbReference>
<dbReference type="Gene3D" id="3.90.770.10">
    <property type="entry name" value="3-hydroxy-3-methylglutaryl-coenzyme A Reductase, Chain A, domain 2"/>
    <property type="match status" value="2"/>
</dbReference>
<dbReference type="PROSITE" id="PS50065">
    <property type="entry name" value="HMG_COA_REDUCTASE_4"/>
    <property type="match status" value="1"/>
</dbReference>
<dbReference type="PROSITE" id="PS01192">
    <property type="entry name" value="HMG_COA_REDUCTASE_3"/>
    <property type="match status" value="1"/>
</dbReference>
<reference evidence="4" key="2">
    <citation type="submission" date="2021-04" db="EMBL/GenBank/DDBJ databases">
        <authorList>
            <person name="Gilroy R."/>
        </authorList>
    </citation>
    <scope>NUCLEOTIDE SEQUENCE</scope>
    <source>
        <strain evidence="4">F6-6636</strain>
    </source>
</reference>
<keyword evidence="2 3" id="KW-0560">Oxidoreductase</keyword>
<reference evidence="4" key="1">
    <citation type="journal article" date="2021" name="PeerJ">
        <title>Extensive microbial diversity within the chicken gut microbiome revealed by metagenomics and culture.</title>
        <authorList>
            <person name="Gilroy R."/>
            <person name="Ravi A."/>
            <person name="Getino M."/>
            <person name="Pursley I."/>
            <person name="Horton D.L."/>
            <person name="Alikhan N.F."/>
            <person name="Baker D."/>
            <person name="Gharbi K."/>
            <person name="Hall N."/>
            <person name="Watson M."/>
            <person name="Adriaenssens E.M."/>
            <person name="Foster-Nyarko E."/>
            <person name="Jarju S."/>
            <person name="Secka A."/>
            <person name="Antonio M."/>
            <person name="Oren A."/>
            <person name="Chaudhuri R.R."/>
            <person name="La Ragione R."/>
            <person name="Hildebrand F."/>
            <person name="Pallen M.J."/>
        </authorList>
    </citation>
    <scope>NUCLEOTIDE SEQUENCE</scope>
    <source>
        <strain evidence="4">F6-6636</strain>
    </source>
</reference>
<evidence type="ECO:0000256" key="3">
    <source>
        <dbReference type="RuleBase" id="RU361219"/>
    </source>
</evidence>
<dbReference type="InterPro" id="IPR002202">
    <property type="entry name" value="HMG_CoA_Rdtase"/>
</dbReference>
<organism evidence="4 5">
    <name type="scientific">Candidatus Paralactobacillus gallistercoris</name>
    <dbReference type="NCBI Taxonomy" id="2838724"/>
    <lineage>
        <taxon>Bacteria</taxon>
        <taxon>Bacillati</taxon>
        <taxon>Bacillota</taxon>
        <taxon>Bacilli</taxon>
        <taxon>Lactobacillales</taxon>
        <taxon>Lactobacillaceae</taxon>
        <taxon>Lactobacillus</taxon>
    </lineage>
</organism>
<dbReference type="PANTHER" id="PTHR10572:SF24">
    <property type="entry name" value="3-HYDROXY-3-METHYLGLUTARYL-COENZYME A REDUCTASE"/>
    <property type="match status" value="1"/>
</dbReference>
<dbReference type="NCBIfam" id="TIGR00532">
    <property type="entry name" value="HMG_CoA_R_NAD"/>
    <property type="match status" value="1"/>
</dbReference>
<dbReference type="GO" id="GO:0004420">
    <property type="term" value="F:hydroxymethylglutaryl-CoA reductase (NADPH) activity"/>
    <property type="evidence" value="ECO:0007669"/>
    <property type="project" value="InterPro"/>
</dbReference>
<dbReference type="Proteomes" id="UP000777303">
    <property type="component" value="Unassembled WGS sequence"/>
</dbReference>
<evidence type="ECO:0000313" key="5">
    <source>
        <dbReference type="Proteomes" id="UP000777303"/>
    </source>
</evidence>
<comment type="similarity">
    <text evidence="1 3">Belongs to the HMG-CoA reductase family.</text>
</comment>
<accession>A0A948TKE6</accession>
<dbReference type="PRINTS" id="PR00071">
    <property type="entry name" value="HMGCOARDTASE"/>
</dbReference>
<dbReference type="AlphaFoldDB" id="A0A948TKE6"/>
<protein>
    <recommendedName>
        <fullName evidence="3">3-hydroxy-3-methylglutaryl coenzyme A reductase</fullName>
        <shortName evidence="3">HMG-CoA reductase</shortName>
        <ecNumber evidence="3">1.1.1.88</ecNumber>
    </recommendedName>
</protein>
<dbReference type="SUPFAM" id="SSF55035">
    <property type="entry name" value="NAD-binding domain of HMG-CoA reductase"/>
    <property type="match status" value="1"/>
</dbReference>
<dbReference type="CDD" id="cd00644">
    <property type="entry name" value="HMG-CoA_reductase_classII"/>
    <property type="match status" value="1"/>
</dbReference>
<dbReference type="InterPro" id="IPR023074">
    <property type="entry name" value="HMG_CoA_Rdtase_cat_sf"/>
</dbReference>
<dbReference type="InterPro" id="IPR004553">
    <property type="entry name" value="HMG_CoA_Rdtase_bac-typ"/>
</dbReference>
<dbReference type="InterPro" id="IPR009029">
    <property type="entry name" value="HMG_CoA_Rdtase_sub-bd_dom_sf"/>
</dbReference>
<dbReference type="EMBL" id="JAHLFS010000051">
    <property type="protein sequence ID" value="MBU3851887.1"/>
    <property type="molecule type" value="Genomic_DNA"/>
</dbReference>
<sequence length="417" mass="44993">MKFYQLTREQRLDKLVAAGFLTPAARDYLWQQHGLPETLATHLTENPIGQYTLPLGVAPGFIINSHEYVVPMVTEEPSVIAAASHGAKMIAAGGGFKTIAQPHLAVGEVVFDHADNIDYFAQQLLTQRQKLWQVAVAAHPSIQKYGGGLRDLQIITLAQRFIKIIITVDPQKAMGANLINTMCEAVARYAEQIIHQPALMAILSNQALQSKASAQVDVPFLALATKNLDGKLIAQRIAAASDLAHVDLQRAVTHNKGIMNGVDAVTLATGNDTRAVEASVQSFAAANNQYQALSTWQVRDDYLHGELTLPLLLGVVGGTITALPMAQISLAILQQPTVEKLMEIITAVGLAQNLAALHALVTDGIQRGHMSLHANALAISAGAHDDEVGKLVTLLHQQPKMNLTVAKKLLKQLRQHV</sequence>
<proteinExistence type="inferred from homology"/>
<gene>
    <name evidence="4" type="ORF">H9901_04220</name>
</gene>
<comment type="catalytic activity">
    <reaction evidence="3">
        <text>(R)-mevalonate + 2 NAD(+) + CoA = (3S)-3-hydroxy-3-methylglutaryl-CoA + 2 NADH + 2 H(+)</text>
        <dbReference type="Rhea" id="RHEA:14833"/>
        <dbReference type="ChEBI" id="CHEBI:15378"/>
        <dbReference type="ChEBI" id="CHEBI:36464"/>
        <dbReference type="ChEBI" id="CHEBI:43074"/>
        <dbReference type="ChEBI" id="CHEBI:57287"/>
        <dbReference type="ChEBI" id="CHEBI:57540"/>
        <dbReference type="ChEBI" id="CHEBI:57945"/>
        <dbReference type="EC" id="1.1.1.88"/>
    </reaction>
</comment>
<evidence type="ECO:0000256" key="2">
    <source>
        <dbReference type="ARBA" id="ARBA00023002"/>
    </source>
</evidence>
<evidence type="ECO:0000313" key="4">
    <source>
        <dbReference type="EMBL" id="MBU3851887.1"/>
    </source>
</evidence>
<dbReference type="GO" id="GO:0140643">
    <property type="term" value="F:hydroxymethylglutaryl-CoA reductase (NADH) activity"/>
    <property type="evidence" value="ECO:0007669"/>
    <property type="project" value="UniProtKB-EC"/>
</dbReference>